<protein>
    <submittedName>
        <fullName evidence="1">Uncharacterized protein</fullName>
    </submittedName>
</protein>
<gene>
    <name evidence="1" type="ORF">QO011_002787</name>
</gene>
<name>A0ABU0J8C2_9HYPH</name>
<proteinExistence type="predicted"/>
<accession>A0ABU0J8C2</accession>
<dbReference type="EMBL" id="JAUSVX010000004">
    <property type="protein sequence ID" value="MDQ0469771.1"/>
    <property type="molecule type" value="Genomic_DNA"/>
</dbReference>
<evidence type="ECO:0000313" key="2">
    <source>
        <dbReference type="Proteomes" id="UP001242480"/>
    </source>
</evidence>
<dbReference type="Proteomes" id="UP001242480">
    <property type="component" value="Unassembled WGS sequence"/>
</dbReference>
<organism evidence="1 2">
    <name type="scientific">Labrys wisconsinensis</name>
    <dbReference type="NCBI Taxonomy" id="425677"/>
    <lineage>
        <taxon>Bacteria</taxon>
        <taxon>Pseudomonadati</taxon>
        <taxon>Pseudomonadota</taxon>
        <taxon>Alphaproteobacteria</taxon>
        <taxon>Hyphomicrobiales</taxon>
        <taxon>Xanthobacteraceae</taxon>
        <taxon>Labrys</taxon>
    </lineage>
</organism>
<reference evidence="1 2" key="1">
    <citation type="submission" date="2023-07" db="EMBL/GenBank/DDBJ databases">
        <title>Genomic Encyclopedia of Type Strains, Phase IV (KMG-IV): sequencing the most valuable type-strain genomes for metagenomic binning, comparative biology and taxonomic classification.</title>
        <authorList>
            <person name="Goeker M."/>
        </authorList>
    </citation>
    <scope>NUCLEOTIDE SEQUENCE [LARGE SCALE GENOMIC DNA]</scope>
    <source>
        <strain evidence="1 2">DSM 19619</strain>
    </source>
</reference>
<evidence type="ECO:0000313" key="1">
    <source>
        <dbReference type="EMBL" id="MDQ0469771.1"/>
    </source>
</evidence>
<sequence>MAMNPRYEGRPLVRILECYVLWAIGELPEQEAKALQATTPMLQKTYNATGSWQDVVTGVVGLNPEVRGHLQELWKRNQEIARQHKTSLEPQDFAEMSVDENFPIEASGKDRVAVR</sequence>
<dbReference type="RefSeq" id="WP_307272809.1">
    <property type="nucleotide sequence ID" value="NZ_JAUSVX010000004.1"/>
</dbReference>
<keyword evidence="2" id="KW-1185">Reference proteome</keyword>
<comment type="caution">
    <text evidence="1">The sequence shown here is derived from an EMBL/GenBank/DDBJ whole genome shotgun (WGS) entry which is preliminary data.</text>
</comment>